<dbReference type="GO" id="GO:0006508">
    <property type="term" value="P:proteolysis"/>
    <property type="evidence" value="ECO:0007669"/>
    <property type="project" value="UniProtKB-KW"/>
</dbReference>
<keyword evidence="2 6" id="KW-0645">Protease</keyword>
<dbReference type="PRINTS" id="PR00723">
    <property type="entry name" value="SUBTILISIN"/>
</dbReference>
<protein>
    <submittedName>
        <fullName evidence="10">Proteinase R</fullName>
    </submittedName>
</protein>
<evidence type="ECO:0000256" key="5">
    <source>
        <dbReference type="ARBA" id="ARBA00022825"/>
    </source>
</evidence>
<comment type="similarity">
    <text evidence="1 6 7">Belongs to the peptidase S8 family.</text>
</comment>
<keyword evidence="4 6" id="KW-0378">Hydrolase</keyword>
<dbReference type="Proteomes" id="UP001172159">
    <property type="component" value="Unassembled WGS sequence"/>
</dbReference>
<dbReference type="InterPro" id="IPR023828">
    <property type="entry name" value="Peptidase_S8_Ser-AS"/>
</dbReference>
<feature type="active site" description="Charge relay system" evidence="6">
    <location>
        <position position="327"/>
    </location>
</feature>
<comment type="caution">
    <text evidence="10">The sequence shown here is derived from an EMBL/GenBank/DDBJ whole genome shotgun (WGS) entry which is preliminary data.</text>
</comment>
<dbReference type="AlphaFoldDB" id="A0AA40ESD0"/>
<proteinExistence type="inferred from homology"/>
<evidence type="ECO:0000256" key="6">
    <source>
        <dbReference type="PROSITE-ProRule" id="PRU01240"/>
    </source>
</evidence>
<dbReference type="PROSITE" id="PS51892">
    <property type="entry name" value="SUBTILASE"/>
    <property type="match status" value="1"/>
</dbReference>
<dbReference type="InterPro" id="IPR037045">
    <property type="entry name" value="S8pro/Inhibitor_I9_sf"/>
</dbReference>
<dbReference type="PANTHER" id="PTHR43806:SF11">
    <property type="entry name" value="CEREVISIN-RELATED"/>
    <property type="match status" value="1"/>
</dbReference>
<feature type="active site" description="Charge relay system" evidence="6">
    <location>
        <position position="170"/>
    </location>
</feature>
<keyword evidence="5 6" id="KW-0720">Serine protease</keyword>
<dbReference type="FunFam" id="3.40.50.200:FF:000007">
    <property type="entry name" value="Subtilisin-like serine protease"/>
    <property type="match status" value="1"/>
</dbReference>
<evidence type="ECO:0000256" key="3">
    <source>
        <dbReference type="ARBA" id="ARBA00022729"/>
    </source>
</evidence>
<keyword evidence="3" id="KW-0732">Signal</keyword>
<dbReference type="SUPFAM" id="SSF54897">
    <property type="entry name" value="Protease propeptides/inhibitors"/>
    <property type="match status" value="1"/>
</dbReference>
<dbReference type="InterPro" id="IPR000209">
    <property type="entry name" value="Peptidase_S8/S53_dom"/>
</dbReference>
<organism evidence="10 11">
    <name type="scientific">Apiosordaria backusii</name>
    <dbReference type="NCBI Taxonomy" id="314023"/>
    <lineage>
        <taxon>Eukaryota</taxon>
        <taxon>Fungi</taxon>
        <taxon>Dikarya</taxon>
        <taxon>Ascomycota</taxon>
        <taxon>Pezizomycotina</taxon>
        <taxon>Sordariomycetes</taxon>
        <taxon>Sordariomycetidae</taxon>
        <taxon>Sordariales</taxon>
        <taxon>Lasiosphaeriaceae</taxon>
        <taxon>Apiosordaria</taxon>
    </lineage>
</organism>
<dbReference type="Pfam" id="PF05922">
    <property type="entry name" value="Inhibitor_I9"/>
    <property type="match status" value="1"/>
</dbReference>
<reference evidence="10" key="1">
    <citation type="submission" date="2023-06" db="EMBL/GenBank/DDBJ databases">
        <title>Genome-scale phylogeny and comparative genomics of the fungal order Sordariales.</title>
        <authorList>
            <consortium name="Lawrence Berkeley National Laboratory"/>
            <person name="Hensen N."/>
            <person name="Bonometti L."/>
            <person name="Westerberg I."/>
            <person name="Brannstrom I.O."/>
            <person name="Guillou S."/>
            <person name="Cros-Aarteil S."/>
            <person name="Calhoun S."/>
            <person name="Haridas S."/>
            <person name="Kuo A."/>
            <person name="Mondo S."/>
            <person name="Pangilinan J."/>
            <person name="Riley R."/>
            <person name="Labutti K."/>
            <person name="Andreopoulos B."/>
            <person name="Lipzen A."/>
            <person name="Chen C."/>
            <person name="Yanf M."/>
            <person name="Daum C."/>
            <person name="Ng V."/>
            <person name="Clum A."/>
            <person name="Steindorff A."/>
            <person name="Ohm R."/>
            <person name="Martin F."/>
            <person name="Silar P."/>
            <person name="Natvig D."/>
            <person name="Lalanne C."/>
            <person name="Gautier V."/>
            <person name="Ament-Velasquez S.L."/>
            <person name="Kruys A."/>
            <person name="Hutchinson M.I."/>
            <person name="Powell A.J."/>
            <person name="Barry K."/>
            <person name="Miller A.N."/>
            <person name="Grigoriev I.V."/>
            <person name="Debuchy R."/>
            <person name="Gladieux P."/>
            <person name="Thoren M.H."/>
            <person name="Johannesson H."/>
        </authorList>
    </citation>
    <scope>NUCLEOTIDE SEQUENCE</scope>
    <source>
        <strain evidence="10">CBS 540.89</strain>
    </source>
</reference>
<dbReference type="InterPro" id="IPR034193">
    <property type="entry name" value="PCSK9_ProteinaseK-like"/>
</dbReference>
<dbReference type="PROSITE" id="PS00137">
    <property type="entry name" value="SUBTILASE_HIS"/>
    <property type="match status" value="1"/>
</dbReference>
<sequence length="381" mass="39863">MATPSTPQIVPNQWIVTLRPYATSTIKSSHVSLLNTLTESSESPVNVSITSDFDLPEIRGYSATFDEATKAELEALPEVADIEPVQIFKHCALTTQSDAPWGLARISTRSKLPAAGPYNYKYTNTGEGAIAYVIDTGINDTHVDFEGRASKGPKFVTATGEISEEDLNGHGTHVAGTIAGKTYGVAKKAQVIGIKVFDDSPEPGAQTGDIISALDYVVKEFKSHGKPSVVNLSLGGGASPAMDKAVASAVRSGVTVVVAAGNEARQATTSSPAREPLAITVGASDVADKAANFSNYGKMVDIFAPGVKILSTWIGSTTATNTISGTSMASPHVAGAVAQIIGKEPTEPLLVVPQLLQWAEKNDLTGLRDRTINALLQISDA</sequence>
<dbReference type="InterPro" id="IPR022398">
    <property type="entry name" value="Peptidase_S8_His-AS"/>
</dbReference>
<dbReference type="InterPro" id="IPR036852">
    <property type="entry name" value="Peptidase_S8/S53_dom_sf"/>
</dbReference>
<dbReference type="PANTHER" id="PTHR43806">
    <property type="entry name" value="PEPTIDASE S8"/>
    <property type="match status" value="1"/>
</dbReference>
<dbReference type="InterPro" id="IPR023827">
    <property type="entry name" value="Peptidase_S8_Asp-AS"/>
</dbReference>
<dbReference type="GO" id="GO:0004252">
    <property type="term" value="F:serine-type endopeptidase activity"/>
    <property type="evidence" value="ECO:0007669"/>
    <property type="project" value="UniProtKB-UniRule"/>
</dbReference>
<dbReference type="Pfam" id="PF00082">
    <property type="entry name" value="Peptidase_S8"/>
    <property type="match status" value="1"/>
</dbReference>
<evidence type="ECO:0000256" key="7">
    <source>
        <dbReference type="RuleBase" id="RU003355"/>
    </source>
</evidence>
<name>A0AA40ESD0_9PEZI</name>
<dbReference type="Gene3D" id="3.30.70.80">
    <property type="entry name" value="Peptidase S8 propeptide/proteinase inhibitor I9"/>
    <property type="match status" value="1"/>
</dbReference>
<accession>A0AA40ESD0</accession>
<gene>
    <name evidence="10" type="ORF">B0T21DRAFT_281853</name>
</gene>
<dbReference type="CDD" id="cd04077">
    <property type="entry name" value="Peptidases_S8_PCSK9_ProteinaseK_like"/>
    <property type="match status" value="1"/>
</dbReference>
<dbReference type="SUPFAM" id="SSF52743">
    <property type="entry name" value="Subtilisin-like"/>
    <property type="match status" value="1"/>
</dbReference>
<evidence type="ECO:0000313" key="10">
    <source>
        <dbReference type="EMBL" id="KAK0744624.1"/>
    </source>
</evidence>
<keyword evidence="11" id="KW-1185">Reference proteome</keyword>
<feature type="domain" description="Inhibitor I9" evidence="9">
    <location>
        <begin position="14"/>
        <end position="85"/>
    </location>
</feature>
<dbReference type="InterPro" id="IPR015500">
    <property type="entry name" value="Peptidase_S8_subtilisin-rel"/>
</dbReference>
<dbReference type="InterPro" id="IPR010259">
    <property type="entry name" value="S8pro/Inhibitor_I9"/>
</dbReference>
<dbReference type="InterPro" id="IPR050131">
    <property type="entry name" value="Peptidase_S8_subtilisin-like"/>
</dbReference>
<evidence type="ECO:0000313" key="11">
    <source>
        <dbReference type="Proteomes" id="UP001172159"/>
    </source>
</evidence>
<dbReference type="EMBL" id="JAUKTV010000002">
    <property type="protein sequence ID" value="KAK0744624.1"/>
    <property type="molecule type" value="Genomic_DNA"/>
</dbReference>
<evidence type="ECO:0000256" key="1">
    <source>
        <dbReference type="ARBA" id="ARBA00011073"/>
    </source>
</evidence>
<evidence type="ECO:0000259" key="8">
    <source>
        <dbReference type="Pfam" id="PF00082"/>
    </source>
</evidence>
<dbReference type="PROSITE" id="PS00138">
    <property type="entry name" value="SUBTILASE_SER"/>
    <property type="match status" value="1"/>
</dbReference>
<feature type="domain" description="Peptidase S8/S53" evidence="8">
    <location>
        <begin position="132"/>
        <end position="356"/>
    </location>
</feature>
<evidence type="ECO:0000256" key="2">
    <source>
        <dbReference type="ARBA" id="ARBA00022670"/>
    </source>
</evidence>
<feature type="active site" description="Charge relay system" evidence="6">
    <location>
        <position position="135"/>
    </location>
</feature>
<evidence type="ECO:0000259" key="9">
    <source>
        <dbReference type="Pfam" id="PF05922"/>
    </source>
</evidence>
<evidence type="ECO:0000256" key="4">
    <source>
        <dbReference type="ARBA" id="ARBA00022801"/>
    </source>
</evidence>
<dbReference type="Gene3D" id="3.40.50.200">
    <property type="entry name" value="Peptidase S8/S53 domain"/>
    <property type="match status" value="1"/>
</dbReference>
<dbReference type="PROSITE" id="PS00136">
    <property type="entry name" value="SUBTILASE_ASP"/>
    <property type="match status" value="1"/>
</dbReference>